<dbReference type="InterPro" id="IPR001715">
    <property type="entry name" value="CH_dom"/>
</dbReference>
<evidence type="ECO:0000259" key="3">
    <source>
        <dbReference type="PROSITE" id="PS50021"/>
    </source>
</evidence>
<dbReference type="Pfam" id="PF00307">
    <property type="entry name" value="CH"/>
    <property type="match status" value="2"/>
</dbReference>
<feature type="compositionally biased region" description="Pro residues" evidence="2">
    <location>
        <begin position="664"/>
        <end position="682"/>
    </location>
</feature>
<evidence type="ECO:0000256" key="2">
    <source>
        <dbReference type="SAM" id="MobiDB-lite"/>
    </source>
</evidence>
<dbReference type="PANTHER" id="PTHR47385:SF14">
    <property type="entry name" value="TRANSGELIN"/>
    <property type="match status" value="1"/>
</dbReference>
<dbReference type="PRINTS" id="PR00888">
    <property type="entry name" value="SM22CALPONIN"/>
</dbReference>
<dbReference type="EMBL" id="JBGBPQ010000022">
    <property type="protein sequence ID" value="KAL1503224.1"/>
    <property type="molecule type" value="Genomic_DNA"/>
</dbReference>
<gene>
    <name evidence="4" type="ORF">AB1Y20_011280</name>
</gene>
<feature type="region of interest" description="Disordered" evidence="2">
    <location>
        <begin position="783"/>
        <end position="805"/>
    </location>
</feature>
<dbReference type="InterPro" id="IPR003096">
    <property type="entry name" value="SM22_calponin"/>
</dbReference>
<keyword evidence="1" id="KW-0175">Coiled coil</keyword>
<dbReference type="SUPFAM" id="SSF47576">
    <property type="entry name" value="Calponin-homology domain, CH-domain"/>
    <property type="match status" value="2"/>
</dbReference>
<feature type="region of interest" description="Disordered" evidence="2">
    <location>
        <begin position="153"/>
        <end position="265"/>
    </location>
</feature>
<dbReference type="Proteomes" id="UP001515480">
    <property type="component" value="Unassembled WGS sequence"/>
</dbReference>
<feature type="compositionally biased region" description="Polar residues" evidence="2">
    <location>
        <begin position="1177"/>
        <end position="1187"/>
    </location>
</feature>
<feature type="compositionally biased region" description="Low complexity" evidence="2">
    <location>
        <begin position="224"/>
        <end position="237"/>
    </location>
</feature>
<feature type="compositionally biased region" description="Polar residues" evidence="2">
    <location>
        <begin position="1152"/>
        <end position="1169"/>
    </location>
</feature>
<feature type="region of interest" description="Disordered" evidence="2">
    <location>
        <begin position="1027"/>
        <end position="1077"/>
    </location>
</feature>
<feature type="region of interest" description="Disordered" evidence="2">
    <location>
        <begin position="574"/>
        <end position="597"/>
    </location>
</feature>
<evidence type="ECO:0000313" key="5">
    <source>
        <dbReference type="Proteomes" id="UP001515480"/>
    </source>
</evidence>
<name>A0AB34IMY5_PRYPA</name>
<keyword evidence="5" id="KW-1185">Reference proteome</keyword>
<sequence length="1321" mass="140515">MAEASPPSSKAAKEQAMEEQAREWIEAVLGESFEGLSTPDALKDGTRLCRLVNALQPGSCPPPSTSPKPFKQMENVAAYLDACSSLGVRPFDLFQTVELFEAKNMRNVITNIHALGRAAQRLGFNGPTLGPKMATATPRRFSTEQMAAARAAPTFLNKGSSESVHKRAASDTARAIVRGDPGSAEAAQERTEAKVEERGETEGSSSCQPGSGGAGEAKKLVQQASPSAPAAAAPRAEVAPRVEKVSHAESSIGRKGAASPAATEETDAARKARAWVEAVLGDRLDSAPLSIVLRDGVTLCRLANAVKADVCAKPSTSKTPFKQMENISAYLKACEKLGMRPFEMFQTADLFEAKNMRAVVANIHAMSKVAAKVHRHIARSHARAAGSTNPSSHPQHGFTGPKIGEMGEGIGRPAVARAIAFDQEAKTASEAQGVEQRSGTWRDRGVGAAVDVEEATRVAAAAWRDAEEARAAETSSVASAEAAAVAAAACRNEAKASEAMNSHASDGTGGGTAVAASAKVGPEEAAAKVLAVEQAARAAAAVRMTRVAEAEAAKAAEDEAARLAVARAARVDEGGGHVAASTRRSYAEEEDEDTEEERMQRAIMARAGQEEAERMRTLIRASEEPYSGGHVQDDAWEVELSLQRPPPAVRPPFMSTSTPLEATSPPPKATSPPPMAPTPIASPPSVSAHHWRDGAPSLRRAADVFVDTVATTEQTVQQARNPFTWVHAAALHFICVIRCFSQSLESMENARKAARAAAASSRPAYVEAGAMPTSAAGAHQTTRAVDARHAGHSPPGHAGAGGRQSSTYAAAEALDIHYISKAMDEVPAPDAELLISLAAASEAVNKMGQRVKQSVRDMTVNLAEEAAAAAARAENAMDYSQSLIMTESELTSERSKVASLQASLSASERARQNEREEFARQHEDLRRQLDLVMTQHGHTIKQLTDTVRLRKEAEQQRDEALHSLALAEGELKVVKAEAKASRAQGEAALREACEEKEKIQLMRQNLALMRSESGQSRDPLVVANFLEGHPQSKSPPIPPPPHPPTAAISSSQLLHNPQPTPPARDVQSTNQRLAQVRAQVAAEEAAAMALEEELTKRSSSTAVRKPPSYRSDPQTATSASERQTDTEKGALMPSRGLHDMTNPSAVVEAHTHSASSSALPDRASSQPRSTLAAGTEPQPTQSRDGTSLQLDASDLIRSLELESLVARTLARDESDNVTQFDRTREATRALIQQILHDMGANLARADAEGESACSTHPKPHTQKVGRRRKLNLISHSRIPLARALVPLSALLFESHLLHILKQEICMVGSNQLISLNCTTSF</sequence>
<dbReference type="InterPro" id="IPR050606">
    <property type="entry name" value="Calponin-like"/>
</dbReference>
<reference evidence="4 5" key="1">
    <citation type="journal article" date="2024" name="Science">
        <title>Giant polyketide synthase enzymes in the biosynthesis of giant marine polyether toxins.</title>
        <authorList>
            <person name="Fallon T.R."/>
            <person name="Shende V.V."/>
            <person name="Wierzbicki I.H."/>
            <person name="Pendleton A.L."/>
            <person name="Watervoot N.F."/>
            <person name="Auber R.P."/>
            <person name="Gonzalez D.J."/>
            <person name="Wisecaver J.H."/>
            <person name="Moore B.S."/>
        </authorList>
    </citation>
    <scope>NUCLEOTIDE SEQUENCE [LARGE SCALE GENOMIC DNA]</scope>
    <source>
        <strain evidence="4 5">12B1</strain>
    </source>
</reference>
<feature type="region of interest" description="Disordered" evidence="2">
    <location>
        <begin position="648"/>
        <end position="692"/>
    </location>
</feature>
<feature type="compositionally biased region" description="Basic and acidic residues" evidence="2">
    <location>
        <begin position="187"/>
        <end position="201"/>
    </location>
</feature>
<feature type="coiled-coil region" evidence="1">
    <location>
        <begin position="897"/>
        <end position="986"/>
    </location>
</feature>
<feature type="region of interest" description="Disordered" evidence="2">
    <location>
        <begin position="1091"/>
        <end position="1187"/>
    </location>
</feature>
<accession>A0AB34IMY5</accession>
<dbReference type="Gene3D" id="1.10.418.10">
    <property type="entry name" value="Calponin-like domain"/>
    <property type="match status" value="2"/>
</dbReference>
<feature type="region of interest" description="Disordered" evidence="2">
    <location>
        <begin position="378"/>
        <end position="404"/>
    </location>
</feature>
<proteinExistence type="predicted"/>
<feature type="compositionally biased region" description="Polar residues" evidence="2">
    <location>
        <begin position="1111"/>
        <end position="1121"/>
    </location>
</feature>
<comment type="caution">
    <text evidence="4">The sequence shown here is derived from an EMBL/GenBank/DDBJ whole genome shotgun (WGS) entry which is preliminary data.</text>
</comment>
<evidence type="ECO:0000313" key="4">
    <source>
        <dbReference type="EMBL" id="KAL1503224.1"/>
    </source>
</evidence>
<evidence type="ECO:0000256" key="1">
    <source>
        <dbReference type="SAM" id="Coils"/>
    </source>
</evidence>
<dbReference type="PROSITE" id="PS50021">
    <property type="entry name" value="CH"/>
    <property type="match status" value="2"/>
</dbReference>
<organism evidence="4 5">
    <name type="scientific">Prymnesium parvum</name>
    <name type="common">Toxic golden alga</name>
    <dbReference type="NCBI Taxonomy" id="97485"/>
    <lineage>
        <taxon>Eukaryota</taxon>
        <taxon>Haptista</taxon>
        <taxon>Haptophyta</taxon>
        <taxon>Prymnesiophyceae</taxon>
        <taxon>Prymnesiales</taxon>
        <taxon>Prymnesiaceae</taxon>
        <taxon>Prymnesium</taxon>
    </lineage>
</organism>
<feature type="domain" description="Calponin-homology (CH)" evidence="3">
    <location>
        <begin position="266"/>
        <end position="371"/>
    </location>
</feature>
<dbReference type="SMART" id="SM00033">
    <property type="entry name" value="CH"/>
    <property type="match status" value="2"/>
</dbReference>
<dbReference type="GO" id="GO:0007015">
    <property type="term" value="P:actin filament organization"/>
    <property type="evidence" value="ECO:0007669"/>
    <property type="project" value="TreeGrafter"/>
</dbReference>
<dbReference type="GO" id="GO:0015629">
    <property type="term" value="C:actin cytoskeleton"/>
    <property type="evidence" value="ECO:0007669"/>
    <property type="project" value="TreeGrafter"/>
</dbReference>
<protein>
    <recommendedName>
        <fullName evidence="3">Calponin-homology (CH) domain-containing protein</fullName>
    </recommendedName>
</protein>
<dbReference type="GO" id="GO:0051015">
    <property type="term" value="F:actin filament binding"/>
    <property type="evidence" value="ECO:0007669"/>
    <property type="project" value="TreeGrafter"/>
</dbReference>
<dbReference type="PANTHER" id="PTHR47385">
    <property type="entry name" value="CALPONIN"/>
    <property type="match status" value="1"/>
</dbReference>
<feature type="compositionally biased region" description="Pro residues" evidence="2">
    <location>
        <begin position="1033"/>
        <end position="1044"/>
    </location>
</feature>
<feature type="domain" description="Calponin-homology (CH)" evidence="3">
    <location>
        <begin position="15"/>
        <end position="120"/>
    </location>
</feature>
<dbReference type="InterPro" id="IPR036872">
    <property type="entry name" value="CH_dom_sf"/>
</dbReference>
<feature type="compositionally biased region" description="Basic and acidic residues" evidence="2">
    <location>
        <begin position="238"/>
        <end position="247"/>
    </location>
</feature>